<feature type="region of interest" description="Disordered" evidence="15">
    <location>
        <begin position="54"/>
        <end position="76"/>
    </location>
</feature>
<dbReference type="GO" id="GO:0008270">
    <property type="term" value="F:zinc ion binding"/>
    <property type="evidence" value="ECO:0007669"/>
    <property type="project" value="UniProtKB-KW"/>
</dbReference>
<feature type="transmembrane region" description="Helical" evidence="16">
    <location>
        <begin position="1197"/>
        <end position="1222"/>
    </location>
</feature>
<dbReference type="GeneID" id="73470814"/>
<feature type="compositionally biased region" description="Polar residues" evidence="15">
    <location>
        <begin position="62"/>
        <end position="76"/>
    </location>
</feature>
<organism evidence="19 20">
    <name type="scientific">[Candida] subhashii</name>
    <dbReference type="NCBI Taxonomy" id="561895"/>
    <lineage>
        <taxon>Eukaryota</taxon>
        <taxon>Fungi</taxon>
        <taxon>Dikarya</taxon>
        <taxon>Ascomycota</taxon>
        <taxon>Saccharomycotina</taxon>
        <taxon>Pichiomycetes</taxon>
        <taxon>Debaryomycetaceae</taxon>
        <taxon>Spathaspora</taxon>
    </lineage>
</organism>
<comment type="catalytic activity">
    <reaction evidence="1">
        <text>S-ubiquitinyl-[E2 ubiquitin-conjugating enzyme]-L-cysteine + [acceptor protein]-L-lysine = [E2 ubiquitin-conjugating enzyme]-L-cysteine + N(6)-ubiquitinyl-[acceptor protein]-L-lysine.</text>
        <dbReference type="EC" id="2.3.2.27"/>
    </reaction>
</comment>
<evidence type="ECO:0000259" key="18">
    <source>
        <dbReference type="PROSITE" id="PS50089"/>
    </source>
</evidence>
<evidence type="ECO:0000256" key="8">
    <source>
        <dbReference type="ARBA" id="ARBA00022729"/>
    </source>
</evidence>
<dbReference type="GO" id="GO:0012505">
    <property type="term" value="C:endomembrane system"/>
    <property type="evidence" value="ECO:0007669"/>
    <property type="project" value="UniProtKB-SubCell"/>
</dbReference>
<dbReference type="InterPro" id="IPR024766">
    <property type="entry name" value="Znf_RING_H2"/>
</dbReference>
<dbReference type="RefSeq" id="XP_049262716.1">
    <property type="nucleotide sequence ID" value="XM_049407928.1"/>
</dbReference>
<dbReference type="Proteomes" id="UP000694255">
    <property type="component" value="Unassembled WGS sequence"/>
</dbReference>
<reference evidence="19 20" key="1">
    <citation type="journal article" date="2021" name="DNA Res.">
        <title>Genome analysis of Candida subhashii reveals its hybrid nature and dual mitochondrial genome conformations.</title>
        <authorList>
            <person name="Mixao V."/>
            <person name="Hegedusova E."/>
            <person name="Saus E."/>
            <person name="Pryszcz L.P."/>
            <person name="Cillingova A."/>
            <person name="Nosek J."/>
            <person name="Gabaldon T."/>
        </authorList>
    </citation>
    <scope>NUCLEOTIDE SEQUENCE [LARGE SCALE GENOMIC DNA]</scope>
    <source>
        <strain evidence="19 20">CBS 10753</strain>
    </source>
</reference>
<keyword evidence="6 16" id="KW-0812">Transmembrane</keyword>
<evidence type="ECO:0000313" key="19">
    <source>
        <dbReference type="EMBL" id="KAG7662483.1"/>
    </source>
</evidence>
<evidence type="ECO:0000256" key="11">
    <source>
        <dbReference type="ARBA" id="ARBA00022833"/>
    </source>
</evidence>
<keyword evidence="11" id="KW-0862">Zinc</keyword>
<feature type="chain" id="PRO_5035310767" description="RING-type E3 ubiquitin transferase" evidence="17">
    <location>
        <begin position="22"/>
        <end position="1388"/>
    </location>
</feature>
<comment type="subcellular location">
    <subcellularLocation>
        <location evidence="2">Endomembrane system</location>
        <topology evidence="2">Multi-pass membrane protein</topology>
    </subcellularLocation>
</comment>
<keyword evidence="13 16" id="KW-0472">Membrane</keyword>
<evidence type="ECO:0000256" key="4">
    <source>
        <dbReference type="ARBA" id="ARBA00012483"/>
    </source>
</evidence>
<evidence type="ECO:0000313" key="20">
    <source>
        <dbReference type="Proteomes" id="UP000694255"/>
    </source>
</evidence>
<dbReference type="InterPro" id="IPR050731">
    <property type="entry name" value="HRD1_E3_ubiq-ligases"/>
</dbReference>
<evidence type="ECO:0000256" key="13">
    <source>
        <dbReference type="ARBA" id="ARBA00023136"/>
    </source>
</evidence>
<name>A0A8J5QL66_9ASCO</name>
<evidence type="ECO:0000256" key="15">
    <source>
        <dbReference type="SAM" id="MobiDB-lite"/>
    </source>
</evidence>
<feature type="transmembrane region" description="Helical" evidence="16">
    <location>
        <begin position="1139"/>
        <end position="1160"/>
    </location>
</feature>
<feature type="compositionally biased region" description="Low complexity" evidence="15">
    <location>
        <begin position="1084"/>
        <end position="1101"/>
    </location>
</feature>
<dbReference type="GO" id="GO:0044695">
    <property type="term" value="C:Dsc E3 ubiquitin ligase complex"/>
    <property type="evidence" value="ECO:0007669"/>
    <property type="project" value="TreeGrafter"/>
</dbReference>
<evidence type="ECO:0000256" key="14">
    <source>
        <dbReference type="PROSITE-ProRule" id="PRU00175"/>
    </source>
</evidence>
<keyword evidence="7" id="KW-0479">Metal-binding</keyword>
<evidence type="ECO:0000256" key="16">
    <source>
        <dbReference type="SAM" id="Phobius"/>
    </source>
</evidence>
<dbReference type="InterPro" id="IPR021319">
    <property type="entry name" value="DUF2921"/>
</dbReference>
<dbReference type="InterPro" id="IPR001841">
    <property type="entry name" value="Znf_RING"/>
</dbReference>
<evidence type="ECO:0000256" key="10">
    <source>
        <dbReference type="ARBA" id="ARBA00022786"/>
    </source>
</evidence>
<feature type="transmembrane region" description="Helical" evidence="16">
    <location>
        <begin position="1004"/>
        <end position="1022"/>
    </location>
</feature>
<keyword evidence="20" id="KW-1185">Reference proteome</keyword>
<proteinExistence type="predicted"/>
<keyword evidence="12 16" id="KW-1133">Transmembrane helix</keyword>
<dbReference type="PANTHER" id="PTHR22763">
    <property type="entry name" value="RING ZINC FINGER PROTEIN"/>
    <property type="match status" value="1"/>
</dbReference>
<evidence type="ECO:0000256" key="1">
    <source>
        <dbReference type="ARBA" id="ARBA00000900"/>
    </source>
</evidence>
<evidence type="ECO:0000256" key="2">
    <source>
        <dbReference type="ARBA" id="ARBA00004127"/>
    </source>
</evidence>
<feature type="signal peptide" evidence="17">
    <location>
        <begin position="1"/>
        <end position="21"/>
    </location>
</feature>
<feature type="compositionally biased region" description="Low complexity" evidence="15">
    <location>
        <begin position="340"/>
        <end position="349"/>
    </location>
</feature>
<feature type="transmembrane region" description="Helical" evidence="16">
    <location>
        <begin position="1028"/>
        <end position="1049"/>
    </location>
</feature>
<dbReference type="PANTHER" id="PTHR22763:SF162">
    <property type="entry name" value="TRANSMEMBRANE E3 UBIQUITIN-PROTEIN LIGASE 1"/>
    <property type="match status" value="1"/>
</dbReference>
<evidence type="ECO:0000256" key="3">
    <source>
        <dbReference type="ARBA" id="ARBA00004906"/>
    </source>
</evidence>
<dbReference type="Pfam" id="PF12678">
    <property type="entry name" value="zf-rbx1"/>
    <property type="match status" value="1"/>
</dbReference>
<keyword evidence="5" id="KW-0808">Transferase</keyword>
<dbReference type="SMART" id="SM00184">
    <property type="entry name" value="RING"/>
    <property type="match status" value="1"/>
</dbReference>
<feature type="region of interest" description="Disordered" evidence="15">
    <location>
        <begin position="421"/>
        <end position="454"/>
    </location>
</feature>
<feature type="compositionally biased region" description="Polar residues" evidence="15">
    <location>
        <begin position="144"/>
        <end position="154"/>
    </location>
</feature>
<dbReference type="Pfam" id="PF11145">
    <property type="entry name" value="DUF2921"/>
    <property type="match status" value="1"/>
</dbReference>
<feature type="transmembrane region" description="Helical" evidence="16">
    <location>
        <begin position="1228"/>
        <end position="1247"/>
    </location>
</feature>
<dbReference type="EMBL" id="JAGSYN010000178">
    <property type="protein sequence ID" value="KAG7662483.1"/>
    <property type="molecule type" value="Genomic_DNA"/>
</dbReference>
<keyword evidence="8 17" id="KW-0732">Signal</keyword>
<evidence type="ECO:0000256" key="6">
    <source>
        <dbReference type="ARBA" id="ARBA00022692"/>
    </source>
</evidence>
<feature type="compositionally biased region" description="Low complexity" evidence="15">
    <location>
        <begin position="168"/>
        <end position="202"/>
    </location>
</feature>
<protein>
    <recommendedName>
        <fullName evidence="4">RING-type E3 ubiquitin transferase</fullName>
        <ecNumber evidence="4">2.3.2.27</ecNumber>
    </recommendedName>
</protein>
<accession>A0A8J5QL66</accession>
<feature type="region of interest" description="Disordered" evidence="15">
    <location>
        <begin position="1079"/>
        <end position="1104"/>
    </location>
</feature>
<evidence type="ECO:0000256" key="5">
    <source>
        <dbReference type="ARBA" id="ARBA00022679"/>
    </source>
</evidence>
<feature type="region of interest" description="Disordered" evidence="15">
    <location>
        <begin position="101"/>
        <end position="409"/>
    </location>
</feature>
<feature type="compositionally biased region" description="Low complexity" evidence="15">
    <location>
        <begin position="378"/>
        <end position="390"/>
    </location>
</feature>
<evidence type="ECO:0000256" key="17">
    <source>
        <dbReference type="SAM" id="SignalP"/>
    </source>
</evidence>
<gene>
    <name evidence="19" type="ORF">J8A68_004014</name>
</gene>
<evidence type="ECO:0000256" key="7">
    <source>
        <dbReference type="ARBA" id="ARBA00022723"/>
    </source>
</evidence>
<keyword evidence="10" id="KW-0833">Ubl conjugation pathway</keyword>
<dbReference type="EC" id="2.3.2.27" evidence="4"/>
<feature type="compositionally biased region" description="Low complexity" evidence="15">
    <location>
        <begin position="226"/>
        <end position="282"/>
    </location>
</feature>
<comment type="pathway">
    <text evidence="3">Protein modification; protein ubiquitination.</text>
</comment>
<evidence type="ECO:0000256" key="12">
    <source>
        <dbReference type="ARBA" id="ARBA00022989"/>
    </source>
</evidence>
<feature type="compositionally biased region" description="Polar residues" evidence="15">
    <location>
        <begin position="101"/>
        <end position="114"/>
    </location>
</feature>
<dbReference type="GO" id="GO:0043161">
    <property type="term" value="P:proteasome-mediated ubiquitin-dependent protein catabolic process"/>
    <property type="evidence" value="ECO:0007669"/>
    <property type="project" value="TreeGrafter"/>
</dbReference>
<dbReference type="OrthoDB" id="9984778at2759"/>
<feature type="transmembrane region" description="Helical" evidence="16">
    <location>
        <begin position="1166"/>
        <end position="1185"/>
    </location>
</feature>
<keyword evidence="9 14" id="KW-0863">Zinc-finger</keyword>
<sequence>MRIKGTLGYAILATAVASTMANEINVINERNLLQERGFLGDIFNDVGSFFKGGSATSSSSGVTTQPTSPASTVTNKSATNATVPVSVANDSQNDDEYEWSCTTIYPSGTSTSIDPLTDVEPTDPSPTTTVSSTDPEESSIDPADSSTEQESTPIVSADPVDTDELSSTNTDPTTTAKTTGTTNTPATQSVDPPASSDPPQSSDDWELECSTIYPSDTSSQPPVIQSADPVSSDPAVSVDPSVSVDPPVSSEPPASSDPIDPTVTTDPTISIDPPASSDPPQSSDDDWELDCSTIYPTDTGSQPPVLPTDPPQSSVDPPASVDPPVTVNPTSVDPPASVESPTSTDSAQTSDDDWEYECETIYPTDTASQPPVLPTDPPQTNTINTTPIVTESVDPPVATNPPQTSDDDEWVEECETIVPTVNTSPAPVLPTAQNTNVIVNPPASTNPPAEDDDDDEWVEECETIGENGTTTVVLPTTPAQNGDDEWEEECTTLATTNTVATGGAGDDDDWEEIEECVTSTPTLAPSGSNDEWEEVEECTTASGADDEWEEIEECTTPIPTTTVKPTNVATTSVAPVQTTAASTIATYQGNGQINKANGIMSLLIDKQTLTTFQNQLKQFKAQLNNSQYDNGYGNLTGFKLSYEDQLSGKSDSDWPIHRFDKDHPWIENEKYSILPNIVSENVKKFWGNDPVETVDGDAAAAYLLNISGTARGEFRTVKQTNIKPQQLEIPKYLKDYFNSLRNNLPDNENSDSPISGIPAEKQGNITKANGLISLALYPSDYNYKNPRVSKFIYNESTDKIDNAVSLHMYLKLSDYPEKETHNLNLRGVYFQETGSIIGVTNSAKFSGNYALNHLAMNKDNFKISKTLYSQLMNLTNIDKEVVLDDVNGQIIKANEQCEYVTYFQLAKTNYSKQDLRMIDDELRSPTGRPIPNDIPKIEIKDFLAYSPDCGIVLTNRPDTSFQGLRKEVSTAKERKFIFGIALLLAVELLLYIRQMKASRTPGQLTIISGVTLFWLMWGDMTLGFCSLFFANMFLVVCCVLGLIFCVILLQMRFMFFVMNAQVNERGTTWWEILRGGLASRDTTDSTSETTTTTTTNTNTDTGPIIPMTNAPPAAAAAQPAATPTTNEWQNDGSVSNGSMVVCMSFSILSMFFIFNAFTWGKTQRAIAEYIGLFAINSYWIPQFLRNTLKNRRESYKWEFILGISLIRLSPVIYVCTFTTNPFRHRFDPHLAIFITSWVMFQIILLILQQRIGPRFWVNENWLPKAYDYQQIISLADLESGFSSDLLTNIKHRSDQEQDIMDCECTCPICKDEVMLPILVKSDNADARRKIKNREYMITPCHHIFHAECLENWMKYKLQCPINKQTITEDLLDEIVTENTKNLMNEEIE</sequence>
<feature type="domain" description="RING-type" evidence="18">
    <location>
        <begin position="1306"/>
        <end position="1363"/>
    </location>
</feature>
<feature type="compositionally biased region" description="Low complexity" evidence="15">
    <location>
        <begin position="311"/>
        <end position="325"/>
    </location>
</feature>
<feature type="transmembrane region" description="Helical" evidence="16">
    <location>
        <begin position="976"/>
        <end position="992"/>
    </location>
</feature>
<evidence type="ECO:0000256" key="9">
    <source>
        <dbReference type="ARBA" id="ARBA00022771"/>
    </source>
</evidence>
<comment type="caution">
    <text evidence="19">The sequence shown here is derived from an EMBL/GenBank/DDBJ whole genome shotgun (WGS) entry which is preliminary data.</text>
</comment>
<dbReference type="PROSITE" id="PS50089">
    <property type="entry name" value="ZF_RING_2"/>
    <property type="match status" value="1"/>
</dbReference>
<dbReference type="GO" id="GO:0061630">
    <property type="term" value="F:ubiquitin protein ligase activity"/>
    <property type="evidence" value="ECO:0007669"/>
    <property type="project" value="UniProtKB-EC"/>
</dbReference>
<feature type="compositionally biased region" description="Polar residues" evidence="15">
    <location>
        <begin position="212"/>
        <end position="223"/>
    </location>
</feature>
<feature type="compositionally biased region" description="Polar residues" evidence="15">
    <location>
        <begin position="421"/>
        <end position="447"/>
    </location>
</feature>